<dbReference type="Proteomes" id="UP000266841">
    <property type="component" value="Unassembled WGS sequence"/>
</dbReference>
<organism evidence="1 2">
    <name type="scientific">Thalassiosira oceanica</name>
    <name type="common">Marine diatom</name>
    <dbReference type="NCBI Taxonomy" id="159749"/>
    <lineage>
        <taxon>Eukaryota</taxon>
        <taxon>Sar</taxon>
        <taxon>Stramenopiles</taxon>
        <taxon>Ochrophyta</taxon>
        <taxon>Bacillariophyta</taxon>
        <taxon>Coscinodiscophyceae</taxon>
        <taxon>Thalassiosirophycidae</taxon>
        <taxon>Thalassiosirales</taxon>
        <taxon>Thalassiosiraceae</taxon>
        <taxon>Thalassiosira</taxon>
    </lineage>
</organism>
<gene>
    <name evidence="1" type="ORF">THAOC_29742</name>
</gene>
<dbReference type="AlphaFoldDB" id="K0RFS8"/>
<evidence type="ECO:0000313" key="1">
    <source>
        <dbReference type="EMBL" id="EJK51119.1"/>
    </source>
</evidence>
<name>K0RFS8_THAOC</name>
<dbReference type="EMBL" id="AGNL01042192">
    <property type="protein sequence ID" value="EJK51119.1"/>
    <property type="molecule type" value="Genomic_DNA"/>
</dbReference>
<evidence type="ECO:0000313" key="2">
    <source>
        <dbReference type="Proteomes" id="UP000266841"/>
    </source>
</evidence>
<comment type="caution">
    <text evidence="1">The sequence shown here is derived from an EMBL/GenBank/DDBJ whole genome shotgun (WGS) entry which is preliminary data.</text>
</comment>
<reference evidence="1 2" key="1">
    <citation type="journal article" date="2012" name="Genome Biol.">
        <title>Genome and low-iron response of an oceanic diatom adapted to chronic iron limitation.</title>
        <authorList>
            <person name="Lommer M."/>
            <person name="Specht M."/>
            <person name="Roy A.S."/>
            <person name="Kraemer L."/>
            <person name="Andreson R."/>
            <person name="Gutowska M.A."/>
            <person name="Wolf J."/>
            <person name="Bergner S.V."/>
            <person name="Schilhabel M.B."/>
            <person name="Klostermeier U.C."/>
            <person name="Beiko R.G."/>
            <person name="Rosenstiel P."/>
            <person name="Hippler M."/>
            <person name="Laroche J."/>
        </authorList>
    </citation>
    <scope>NUCLEOTIDE SEQUENCE [LARGE SCALE GENOMIC DNA]</scope>
    <source>
        <strain evidence="1 2">CCMP1005</strain>
    </source>
</reference>
<accession>K0RFS8</accession>
<protein>
    <submittedName>
        <fullName evidence="1">Uncharacterized protein</fullName>
    </submittedName>
</protein>
<keyword evidence="2" id="KW-1185">Reference proteome</keyword>
<proteinExistence type="predicted"/>
<sequence>MSCPILPRELSRKLPPQHLSLSSHRGSRLSLKRVQLERLPGGGRGWTIHLIPRAETSYTLPAPTIAVMRLAVHPNLVLLCSGSMKSLASISVSSNRSGSNRSGFDFFLGAKNGDFVDWDIDDGPGDRRRSLDVFVVVSLMSFTDDGSRDQTEKSCCEK</sequence>